<name>A0ABY1KED6_9BACL</name>
<keyword evidence="1" id="KW-0472">Membrane</keyword>
<reference evidence="2 3" key="1">
    <citation type="submission" date="2017-01" db="EMBL/GenBank/DDBJ databases">
        <authorList>
            <person name="Varghese N."/>
            <person name="Submissions S."/>
        </authorList>
    </citation>
    <scope>NUCLEOTIDE SEQUENCE [LARGE SCALE GENOMIC DNA]</scope>
    <source>
        <strain evidence="2 3">ATCC 23464</strain>
    </source>
</reference>
<gene>
    <name evidence="2" type="ORF">SAMN05421578_13818</name>
</gene>
<feature type="transmembrane region" description="Helical" evidence="1">
    <location>
        <begin position="5"/>
        <end position="23"/>
    </location>
</feature>
<feature type="transmembrane region" description="Helical" evidence="1">
    <location>
        <begin position="59"/>
        <end position="77"/>
    </location>
</feature>
<dbReference type="RefSeq" id="WP_068587547.1">
    <property type="nucleotide sequence ID" value="NZ_FTNK01000038.1"/>
</dbReference>
<dbReference type="EMBL" id="FTNK01000038">
    <property type="protein sequence ID" value="SIR70711.1"/>
    <property type="molecule type" value="Genomic_DNA"/>
</dbReference>
<evidence type="ECO:0000313" key="3">
    <source>
        <dbReference type="Proteomes" id="UP000186666"/>
    </source>
</evidence>
<dbReference type="Proteomes" id="UP000186666">
    <property type="component" value="Unassembled WGS sequence"/>
</dbReference>
<protein>
    <submittedName>
        <fullName evidence="2">Uncharacterized protein</fullName>
    </submittedName>
</protein>
<keyword evidence="1" id="KW-0812">Transmembrane</keyword>
<keyword evidence="3" id="KW-1185">Reference proteome</keyword>
<evidence type="ECO:0000313" key="2">
    <source>
        <dbReference type="EMBL" id="SIR70711.1"/>
    </source>
</evidence>
<keyword evidence="1" id="KW-1133">Transmembrane helix</keyword>
<sequence length="85" mass="9302">MKARFYQIIGIIFVIFSGLLHTLERCANFVASGLSSQGLAVFSGNGGLSSPWIDPKDNVFVIPFLVIGIVAFLYGLVRNFINRGH</sequence>
<accession>A0ABY1KED6</accession>
<comment type="caution">
    <text evidence="2">The sequence shown here is derived from an EMBL/GenBank/DDBJ whole genome shotgun (WGS) entry which is preliminary data.</text>
</comment>
<evidence type="ECO:0000256" key="1">
    <source>
        <dbReference type="SAM" id="Phobius"/>
    </source>
</evidence>
<organism evidence="2 3">
    <name type="scientific">Paenibacillus macquariensis</name>
    <dbReference type="NCBI Taxonomy" id="948756"/>
    <lineage>
        <taxon>Bacteria</taxon>
        <taxon>Bacillati</taxon>
        <taxon>Bacillota</taxon>
        <taxon>Bacilli</taxon>
        <taxon>Bacillales</taxon>
        <taxon>Paenibacillaceae</taxon>
        <taxon>Paenibacillus</taxon>
    </lineage>
</organism>
<proteinExistence type="predicted"/>